<feature type="compositionally biased region" description="Low complexity" evidence="1">
    <location>
        <begin position="1"/>
        <end position="10"/>
    </location>
</feature>
<dbReference type="Pfam" id="PF13516">
    <property type="entry name" value="LRR_6"/>
    <property type="match status" value="1"/>
</dbReference>
<proteinExistence type="predicted"/>
<organism evidence="3 4">
    <name type="scientific">Linum trigynum</name>
    <dbReference type="NCBI Taxonomy" id="586398"/>
    <lineage>
        <taxon>Eukaryota</taxon>
        <taxon>Viridiplantae</taxon>
        <taxon>Streptophyta</taxon>
        <taxon>Embryophyta</taxon>
        <taxon>Tracheophyta</taxon>
        <taxon>Spermatophyta</taxon>
        <taxon>Magnoliopsida</taxon>
        <taxon>eudicotyledons</taxon>
        <taxon>Gunneridae</taxon>
        <taxon>Pentapetalae</taxon>
        <taxon>rosids</taxon>
        <taxon>fabids</taxon>
        <taxon>Malpighiales</taxon>
        <taxon>Linaceae</taxon>
        <taxon>Linum</taxon>
    </lineage>
</organism>
<dbReference type="SMART" id="SM00256">
    <property type="entry name" value="FBOX"/>
    <property type="match status" value="1"/>
</dbReference>
<keyword evidence="4" id="KW-1185">Reference proteome</keyword>
<dbReference type="InterPro" id="IPR032675">
    <property type="entry name" value="LRR_dom_sf"/>
</dbReference>
<dbReference type="PANTHER" id="PTHR38926:SF2">
    <property type="entry name" value="F-BOX_LRR-REPEAT PROTEIN 21-RELATED"/>
    <property type="match status" value="1"/>
</dbReference>
<dbReference type="InterPro" id="IPR001611">
    <property type="entry name" value="Leu-rich_rpt"/>
</dbReference>
<evidence type="ECO:0000256" key="1">
    <source>
        <dbReference type="SAM" id="MobiDB-lite"/>
    </source>
</evidence>
<feature type="domain" description="F-box" evidence="2">
    <location>
        <begin position="72"/>
        <end position="113"/>
    </location>
</feature>
<dbReference type="Pfam" id="PF12937">
    <property type="entry name" value="F-box-like"/>
    <property type="match status" value="1"/>
</dbReference>
<evidence type="ECO:0000313" key="3">
    <source>
        <dbReference type="EMBL" id="CAL1402971.1"/>
    </source>
</evidence>
<dbReference type="PANTHER" id="PTHR38926">
    <property type="entry name" value="F-BOX DOMAIN CONTAINING PROTEIN, EXPRESSED"/>
    <property type="match status" value="1"/>
</dbReference>
<sequence length="357" mass="39375">MATSTTTSTPPRRRLNTNPHARILHGGATTSSSASTPCSPLKKLNLMDPQQPLPQKQPLDGGSALVRDWAGLSPELLSVIMAHLSPADRLGIAQLVCSSWRKVCRDPYIWRSVGISHYSWERVTDVEALCAQAVDRSCGGLVSLSLECFGSDKLLADIASKSGQLKRLRLVSCHEVSDQGFSTAVQKLLFLEELEISYSALSKDALVAAGQYCPFLKSLKLNQAGYRRPRIENDKEATAIAENMPGLRCLQVFGNKLTNLGLEAILNGCRHLESLDIRQCFNVNLEGDLEKRCRRQIKQLRCPFDSTDDYPYNPEIPDYGSTDEDGYPSGFSDPELSTDGEYYGFSGDSEVSDEEFN</sequence>
<dbReference type="InterPro" id="IPR001810">
    <property type="entry name" value="F-box_dom"/>
</dbReference>
<feature type="region of interest" description="Disordered" evidence="1">
    <location>
        <begin position="1"/>
        <end position="41"/>
    </location>
</feature>
<accession>A0AAV2FX82</accession>
<dbReference type="Gene3D" id="3.80.10.10">
    <property type="entry name" value="Ribonuclease Inhibitor"/>
    <property type="match status" value="1"/>
</dbReference>
<dbReference type="Gene3D" id="1.20.1280.50">
    <property type="match status" value="1"/>
</dbReference>
<protein>
    <recommendedName>
        <fullName evidence="2">F-box domain-containing protein</fullName>
    </recommendedName>
</protein>
<feature type="region of interest" description="Disordered" evidence="1">
    <location>
        <begin position="308"/>
        <end position="357"/>
    </location>
</feature>
<evidence type="ECO:0000259" key="2">
    <source>
        <dbReference type="SMART" id="SM00256"/>
    </source>
</evidence>
<reference evidence="3 4" key="1">
    <citation type="submission" date="2024-04" db="EMBL/GenBank/DDBJ databases">
        <authorList>
            <person name="Fracassetti M."/>
        </authorList>
    </citation>
    <scope>NUCLEOTIDE SEQUENCE [LARGE SCALE GENOMIC DNA]</scope>
</reference>
<dbReference type="AlphaFoldDB" id="A0AAV2FX82"/>
<gene>
    <name evidence="3" type="ORF">LTRI10_LOCUS42937</name>
</gene>
<evidence type="ECO:0000313" key="4">
    <source>
        <dbReference type="Proteomes" id="UP001497516"/>
    </source>
</evidence>
<dbReference type="EMBL" id="OZ034820">
    <property type="protein sequence ID" value="CAL1402971.1"/>
    <property type="molecule type" value="Genomic_DNA"/>
</dbReference>
<name>A0AAV2FX82_9ROSI</name>
<dbReference type="Proteomes" id="UP001497516">
    <property type="component" value="Chromosome 7"/>
</dbReference>
<dbReference type="SUPFAM" id="SSF52047">
    <property type="entry name" value="RNI-like"/>
    <property type="match status" value="1"/>
</dbReference>